<dbReference type="Pfam" id="PF03661">
    <property type="entry name" value="TMEM33_Pom33"/>
    <property type="match status" value="1"/>
</dbReference>
<keyword evidence="4 6" id="KW-1133">Transmembrane helix</keyword>
<gene>
    <name evidence="7" type="ORF">CINCED_3A025884</name>
</gene>
<keyword evidence="5 6" id="KW-0472">Membrane</keyword>
<organism evidence="7 8">
    <name type="scientific">Cinara cedri</name>
    <dbReference type="NCBI Taxonomy" id="506608"/>
    <lineage>
        <taxon>Eukaryota</taxon>
        <taxon>Metazoa</taxon>
        <taxon>Ecdysozoa</taxon>
        <taxon>Arthropoda</taxon>
        <taxon>Hexapoda</taxon>
        <taxon>Insecta</taxon>
        <taxon>Pterygota</taxon>
        <taxon>Neoptera</taxon>
        <taxon>Paraneoptera</taxon>
        <taxon>Hemiptera</taxon>
        <taxon>Sternorrhyncha</taxon>
        <taxon>Aphidomorpha</taxon>
        <taxon>Aphidoidea</taxon>
        <taxon>Aphididae</taxon>
        <taxon>Lachninae</taxon>
        <taxon>Cinara</taxon>
    </lineage>
</organism>
<dbReference type="GO" id="GO:0005783">
    <property type="term" value="C:endoplasmic reticulum"/>
    <property type="evidence" value="ECO:0007669"/>
    <property type="project" value="TreeGrafter"/>
</dbReference>
<dbReference type="GO" id="GO:0061024">
    <property type="term" value="P:membrane organization"/>
    <property type="evidence" value="ECO:0007669"/>
    <property type="project" value="TreeGrafter"/>
</dbReference>
<keyword evidence="8" id="KW-1185">Reference proteome</keyword>
<dbReference type="GO" id="GO:0071786">
    <property type="term" value="P:endoplasmic reticulum tubular network organization"/>
    <property type="evidence" value="ECO:0007669"/>
    <property type="project" value="TreeGrafter"/>
</dbReference>
<protein>
    <submittedName>
        <fullName evidence="7">TMEM33/Pom33 family</fullName>
    </submittedName>
</protein>
<dbReference type="Proteomes" id="UP000325440">
    <property type="component" value="Unassembled WGS sequence"/>
</dbReference>
<dbReference type="PANTHER" id="PTHR12703:SF4">
    <property type="entry name" value="TRANSMEMBRANE PROTEIN 33"/>
    <property type="match status" value="1"/>
</dbReference>
<evidence type="ECO:0000313" key="8">
    <source>
        <dbReference type="Proteomes" id="UP000325440"/>
    </source>
</evidence>
<evidence type="ECO:0000313" key="7">
    <source>
        <dbReference type="EMBL" id="VVC32275.1"/>
    </source>
</evidence>
<dbReference type="InterPro" id="IPR005344">
    <property type="entry name" value="TMEM33/Pom33"/>
</dbReference>
<dbReference type="OrthoDB" id="5581259at2759"/>
<dbReference type="EMBL" id="CABPRJ010000954">
    <property type="protein sequence ID" value="VVC32275.1"/>
    <property type="molecule type" value="Genomic_DNA"/>
</dbReference>
<evidence type="ECO:0000256" key="6">
    <source>
        <dbReference type="SAM" id="Phobius"/>
    </source>
</evidence>
<dbReference type="InterPro" id="IPR051645">
    <property type="entry name" value="PER33/POM33_regulator"/>
</dbReference>
<comment type="subcellular location">
    <subcellularLocation>
        <location evidence="1">Membrane</location>
        <topology evidence="1">Multi-pass membrane protein</topology>
    </subcellularLocation>
</comment>
<name>A0A5E4MN50_9HEMI</name>
<evidence type="ECO:0000256" key="1">
    <source>
        <dbReference type="ARBA" id="ARBA00004141"/>
    </source>
</evidence>
<evidence type="ECO:0000256" key="5">
    <source>
        <dbReference type="ARBA" id="ARBA00023136"/>
    </source>
</evidence>
<feature type="transmembrane region" description="Helical" evidence="6">
    <location>
        <begin position="31"/>
        <end position="52"/>
    </location>
</feature>
<dbReference type="PANTHER" id="PTHR12703">
    <property type="entry name" value="TRANSMEMBRANE PROTEIN 33"/>
    <property type="match status" value="1"/>
</dbReference>
<evidence type="ECO:0000256" key="3">
    <source>
        <dbReference type="ARBA" id="ARBA00022692"/>
    </source>
</evidence>
<dbReference type="AlphaFoldDB" id="A0A5E4MN50"/>
<evidence type="ECO:0000256" key="2">
    <source>
        <dbReference type="ARBA" id="ARBA00007322"/>
    </source>
</evidence>
<dbReference type="GO" id="GO:0016020">
    <property type="term" value="C:membrane"/>
    <property type="evidence" value="ECO:0007669"/>
    <property type="project" value="UniProtKB-SubCell"/>
</dbReference>
<comment type="similarity">
    <text evidence="2">Belongs to the PER33/POM33 family.</text>
</comment>
<evidence type="ECO:0000256" key="4">
    <source>
        <dbReference type="ARBA" id="ARBA00022989"/>
    </source>
</evidence>
<feature type="transmembrane region" description="Helical" evidence="6">
    <location>
        <begin position="184"/>
        <end position="201"/>
    </location>
</feature>
<sequence length="254" mass="28870">MAEGDAGTDSETRPKGIEALKQHVVTHKVEVSLWCTRLAAIVFTFAYIIPLFWNPASAYYRILLANAATSALRLHQRLPTMQISVQFLTQLFKEDSCHYLLYSVIFLYVSPSIFIILPVFLFSLIHFASYSLTLLDLLGQNTWWGARLLISLVEFQSRTILRIIAFSEILVMPLTVAFSFFGKSGLLTIVFYYHFLTLRYGSQRNPHTRLMFSDLRIAAEHFANKPGVPSYLRSAILSVIATISRMAPIMPHSQ</sequence>
<proteinExistence type="inferred from homology"/>
<keyword evidence="3 6" id="KW-0812">Transmembrane</keyword>
<feature type="transmembrane region" description="Helical" evidence="6">
    <location>
        <begin position="96"/>
        <end position="114"/>
    </location>
</feature>
<reference evidence="7 8" key="1">
    <citation type="submission" date="2019-08" db="EMBL/GenBank/DDBJ databases">
        <authorList>
            <person name="Alioto T."/>
            <person name="Alioto T."/>
            <person name="Gomez Garrido J."/>
        </authorList>
    </citation>
    <scope>NUCLEOTIDE SEQUENCE [LARGE SCALE GENOMIC DNA]</scope>
</reference>
<accession>A0A5E4MN50</accession>